<feature type="transmembrane region" description="Helical" evidence="1">
    <location>
        <begin position="370"/>
        <end position="389"/>
    </location>
</feature>
<keyword evidence="1" id="KW-0472">Membrane</keyword>
<feature type="transmembrane region" description="Helical" evidence="1">
    <location>
        <begin position="95"/>
        <end position="119"/>
    </location>
</feature>
<evidence type="ECO:0000313" key="3">
    <source>
        <dbReference type="Proteomes" id="UP000782610"/>
    </source>
</evidence>
<dbReference type="EMBL" id="JACRAF010000031">
    <property type="protein sequence ID" value="MBI4922401.1"/>
    <property type="molecule type" value="Genomic_DNA"/>
</dbReference>
<gene>
    <name evidence="2" type="ORF">HY834_11675</name>
</gene>
<feature type="transmembrane region" description="Helical" evidence="1">
    <location>
        <begin position="395"/>
        <end position="412"/>
    </location>
</feature>
<dbReference type="Proteomes" id="UP000782610">
    <property type="component" value="Unassembled WGS sequence"/>
</dbReference>
<feature type="transmembrane region" description="Helical" evidence="1">
    <location>
        <begin position="286"/>
        <end position="307"/>
    </location>
</feature>
<feature type="transmembrane region" description="Helical" evidence="1">
    <location>
        <begin position="131"/>
        <end position="152"/>
    </location>
</feature>
<evidence type="ECO:0000256" key="1">
    <source>
        <dbReference type="SAM" id="Phobius"/>
    </source>
</evidence>
<feature type="transmembrane region" description="Helical" evidence="1">
    <location>
        <begin position="188"/>
        <end position="217"/>
    </location>
</feature>
<name>A0A933NYV2_9HYPH</name>
<comment type="caution">
    <text evidence="2">The sequence shown here is derived from an EMBL/GenBank/DDBJ whole genome shotgun (WGS) entry which is preliminary data.</text>
</comment>
<accession>A0A933NYV2</accession>
<organism evidence="2 3">
    <name type="scientific">Devosia nanyangense</name>
    <dbReference type="NCBI Taxonomy" id="1228055"/>
    <lineage>
        <taxon>Bacteria</taxon>
        <taxon>Pseudomonadati</taxon>
        <taxon>Pseudomonadota</taxon>
        <taxon>Alphaproteobacteria</taxon>
        <taxon>Hyphomicrobiales</taxon>
        <taxon>Devosiaceae</taxon>
        <taxon>Devosia</taxon>
    </lineage>
</organism>
<reference evidence="2" key="1">
    <citation type="submission" date="2020-07" db="EMBL/GenBank/DDBJ databases">
        <title>Huge and variable diversity of episymbiotic CPR bacteria and DPANN archaea in groundwater ecosystems.</title>
        <authorList>
            <person name="He C.Y."/>
            <person name="Keren R."/>
            <person name="Whittaker M."/>
            <person name="Farag I.F."/>
            <person name="Doudna J."/>
            <person name="Cate J.H.D."/>
            <person name="Banfield J.F."/>
        </authorList>
    </citation>
    <scope>NUCLEOTIDE SEQUENCE</scope>
    <source>
        <strain evidence="2">NC_groundwater_1586_Pr3_B-0.1um_66_15</strain>
    </source>
</reference>
<sequence>MATRDHRVGLWPLAICWALTAAAFGAKAVLSAGTTPLILDTDDAMRLTMVHDFLAGQGWFDLVQHRLNTPYGAEIHWSRLIDLPEAALLVVLRPIAGAMADTIVACAWPLTLLLLLLWLSGKLALRLAGRAALLPALVLPALSLVTMAEFAPGRLDHHSAQILLSLAMLYCTIRSLDRPRLAIGAGAAAATAMAIGIESLPMVVATALVFGLAWVAAPRHAAAMRDFGVSFAVGTALALAQGVPPARWLAPATDAISIVYTVAAGLAGLALATLSLVPLRAWPVRLIAGVAAGMVVAGATLALYPAILMGPYGTLDPWLIANWIDRIAEAQPWWTSLVGDPVYPIAVAVPVLAALATIVWNVVRGGSDRGAWLIYGAFLLVATAVMLLQIRAARIAVPLAIPACAALIATAWRYQAARRGMLPALAFVGSCLVSAGIAVGVLATAIVLAFPDYAAATEDRFRAARQACLQPSAFADLAGLPPERVMAPIDLGSHLLLFTSHAVVAAPYHRNQQGVMDAFRFFNGPIDEGRAILAARGVSLVVICPAMKEIRGLVEHTPDSFVTLFAAGSLPDWLVDRSLPDSPLRVYAVAPR</sequence>
<feature type="transmembrane region" description="Helical" evidence="1">
    <location>
        <begin position="258"/>
        <end position="279"/>
    </location>
</feature>
<dbReference type="AlphaFoldDB" id="A0A933NYV2"/>
<proteinExistence type="predicted"/>
<protein>
    <submittedName>
        <fullName evidence="2">Uncharacterized protein</fullName>
    </submittedName>
</protein>
<keyword evidence="1" id="KW-1133">Transmembrane helix</keyword>
<feature type="transmembrane region" description="Helical" evidence="1">
    <location>
        <begin position="342"/>
        <end position="363"/>
    </location>
</feature>
<keyword evidence="1" id="KW-0812">Transmembrane</keyword>
<evidence type="ECO:0000313" key="2">
    <source>
        <dbReference type="EMBL" id="MBI4922401.1"/>
    </source>
</evidence>
<feature type="transmembrane region" description="Helical" evidence="1">
    <location>
        <begin position="424"/>
        <end position="450"/>
    </location>
</feature>